<reference evidence="2" key="1">
    <citation type="journal article" date="2021" name="Genome Biol. Evol.">
        <title>The assembled and annotated genome of the fairy-ring fungus Marasmius oreades.</title>
        <authorList>
            <person name="Hiltunen M."/>
            <person name="Ament-Velasquez S.L."/>
            <person name="Johannesson H."/>
        </authorList>
    </citation>
    <scope>NUCLEOTIDE SEQUENCE</scope>
    <source>
        <strain evidence="2">03SP1</strain>
    </source>
</reference>
<evidence type="ECO:0000313" key="2">
    <source>
        <dbReference type="EMBL" id="KAG7088530.1"/>
    </source>
</evidence>
<keyword evidence="3" id="KW-1185">Reference proteome</keyword>
<organism evidence="2 3">
    <name type="scientific">Marasmius oreades</name>
    <name type="common">fairy-ring Marasmius</name>
    <dbReference type="NCBI Taxonomy" id="181124"/>
    <lineage>
        <taxon>Eukaryota</taxon>
        <taxon>Fungi</taxon>
        <taxon>Dikarya</taxon>
        <taxon>Basidiomycota</taxon>
        <taxon>Agaricomycotina</taxon>
        <taxon>Agaricomycetes</taxon>
        <taxon>Agaricomycetidae</taxon>
        <taxon>Agaricales</taxon>
        <taxon>Marasmiineae</taxon>
        <taxon>Marasmiaceae</taxon>
        <taxon>Marasmius</taxon>
    </lineage>
</organism>
<dbReference type="OrthoDB" id="1937642at2759"/>
<name>A0A9P7RRU2_9AGAR</name>
<dbReference type="Proteomes" id="UP001049176">
    <property type="component" value="Chromosome 8"/>
</dbReference>
<gene>
    <name evidence="2" type="ORF">E1B28_012513</name>
</gene>
<protein>
    <submittedName>
        <fullName evidence="2">Uncharacterized protein</fullName>
    </submittedName>
</protein>
<accession>A0A9P7RRU2</accession>
<keyword evidence="1" id="KW-0472">Membrane</keyword>
<evidence type="ECO:0000313" key="3">
    <source>
        <dbReference type="Proteomes" id="UP001049176"/>
    </source>
</evidence>
<feature type="transmembrane region" description="Helical" evidence="1">
    <location>
        <begin position="147"/>
        <end position="169"/>
    </location>
</feature>
<feature type="transmembrane region" description="Helical" evidence="1">
    <location>
        <begin position="276"/>
        <end position="297"/>
    </location>
</feature>
<keyword evidence="1" id="KW-1133">Transmembrane helix</keyword>
<sequence>MPPAPDILSRSETIATHFPALKDQWKNPEDILSILMIIGGDIVQSALSQLISSHPRPFTPVAFSFGWVAYSFSAILSAVGSRQLVPEPDCRCILIEASSGYSRDVNSWVLSRLVRDYKRRHNQRTGLEITFFDTVPDKQTGVPDRDWVYYQGVLVILLQIAIAAIPGAIDGNWLVMIVTCSGNLLAQIQAALPQWRQELWGARQIKPRKQEVICLTKGNGSPYVMVIRSSQDQLRLADLASGTEAAKGSRLTVFATLALTVLWFVLLLTMQGVEDGHWYMLVIGAVGMLQNVIAAGARREPAALGFHLKQRVTFHCKKVFETLTEAEKVERNVGLDLLDVFFPAGLREHEEKWRQEMKDKYRQEKESLKEISYENVATEKQ</sequence>
<dbReference type="EMBL" id="CM032188">
    <property type="protein sequence ID" value="KAG7088530.1"/>
    <property type="molecule type" value="Genomic_DNA"/>
</dbReference>
<dbReference type="RefSeq" id="XP_043005001.1">
    <property type="nucleotide sequence ID" value="XM_043157634.1"/>
</dbReference>
<dbReference type="KEGG" id="more:E1B28_012513"/>
<proteinExistence type="predicted"/>
<comment type="caution">
    <text evidence="2">The sequence shown here is derived from an EMBL/GenBank/DDBJ whole genome shotgun (WGS) entry which is preliminary data.</text>
</comment>
<dbReference type="GeneID" id="66081588"/>
<keyword evidence="1" id="KW-0812">Transmembrane</keyword>
<feature type="transmembrane region" description="Helical" evidence="1">
    <location>
        <begin position="251"/>
        <end position="270"/>
    </location>
</feature>
<evidence type="ECO:0000256" key="1">
    <source>
        <dbReference type="SAM" id="Phobius"/>
    </source>
</evidence>
<dbReference type="AlphaFoldDB" id="A0A9P7RRU2"/>